<accession>A0ABR7VCG0</accession>
<dbReference type="EMBL" id="JABTCG010000004">
    <property type="protein sequence ID" value="MBD0851336.1"/>
    <property type="molecule type" value="Genomic_DNA"/>
</dbReference>
<dbReference type="Proteomes" id="UP000598350">
    <property type="component" value="Unassembled WGS sequence"/>
</dbReference>
<dbReference type="RefSeq" id="WP_188314461.1">
    <property type="nucleotide sequence ID" value="NZ_JABTCG010000004.1"/>
</dbReference>
<gene>
    <name evidence="1" type="ORF">HPE63_11715</name>
</gene>
<comment type="caution">
    <text evidence="1">The sequence shown here is derived from an EMBL/GenBank/DDBJ whole genome shotgun (WGS) entry which is preliminary data.</text>
</comment>
<protein>
    <submittedName>
        <fullName evidence="1">Uncharacterized protein</fullName>
    </submittedName>
</protein>
<proteinExistence type="predicted"/>
<evidence type="ECO:0000313" key="2">
    <source>
        <dbReference type="Proteomes" id="UP000598350"/>
    </source>
</evidence>
<evidence type="ECO:0000313" key="1">
    <source>
        <dbReference type="EMBL" id="MBD0851336.1"/>
    </source>
</evidence>
<sequence>MKRTNILSTLLFVWIFAIFTPSVITLFNNDGNSVLTTNLTEEEQPEQGKNNIDEKLILESNTSDFSMLAHLQSLGLYDFYILGLYDLTPDIVLPPPEQSI</sequence>
<reference evidence="1 2" key="1">
    <citation type="submission" date="2020-05" db="EMBL/GenBank/DDBJ databases">
        <title>The draft genome sequence of Maribacter arenosus CAU 1321.</title>
        <authorList>
            <person name="Mu L."/>
        </authorList>
    </citation>
    <scope>NUCLEOTIDE SEQUENCE [LARGE SCALE GENOMIC DNA]</scope>
    <source>
        <strain evidence="1 2">CAU 1321</strain>
    </source>
</reference>
<organism evidence="1 2">
    <name type="scientific">Maribacter arenosus</name>
    <dbReference type="NCBI Taxonomy" id="1854708"/>
    <lineage>
        <taxon>Bacteria</taxon>
        <taxon>Pseudomonadati</taxon>
        <taxon>Bacteroidota</taxon>
        <taxon>Flavobacteriia</taxon>
        <taxon>Flavobacteriales</taxon>
        <taxon>Flavobacteriaceae</taxon>
        <taxon>Maribacter</taxon>
    </lineage>
</organism>
<name>A0ABR7VCG0_9FLAO</name>
<keyword evidence="2" id="KW-1185">Reference proteome</keyword>